<sequence>MRNPHPGSFENRSFGGFPADSRHLHANAPLLFLAQDFLRLESQRDNRYPPVSGCINILRMSKQAMINPSLESLASPSTLPTTRYSPSPVVPTKNSEPGRQFSVMSDDSICGAGNISVSGCLGDNVTLFPASTPLCILPRASQPHFPDPGPGL</sequence>
<organism evidence="2 3">
    <name type="scientific">Phaeosphaeria nodorum (strain SN15 / ATCC MYA-4574 / FGSC 10173)</name>
    <name type="common">Glume blotch fungus</name>
    <name type="synonym">Parastagonospora nodorum</name>
    <dbReference type="NCBI Taxonomy" id="321614"/>
    <lineage>
        <taxon>Eukaryota</taxon>
        <taxon>Fungi</taxon>
        <taxon>Dikarya</taxon>
        <taxon>Ascomycota</taxon>
        <taxon>Pezizomycotina</taxon>
        <taxon>Dothideomycetes</taxon>
        <taxon>Pleosporomycetidae</taxon>
        <taxon>Pleosporales</taxon>
        <taxon>Pleosporineae</taxon>
        <taxon>Phaeosphaeriaceae</taxon>
        <taxon>Parastagonospora</taxon>
    </lineage>
</organism>
<proteinExistence type="predicted"/>
<evidence type="ECO:0000313" key="2">
    <source>
        <dbReference type="EMBL" id="EAT80557.1"/>
    </source>
</evidence>
<dbReference type="RefSeq" id="XP_001802376.1">
    <property type="nucleotide sequence ID" value="XM_001802324.1"/>
</dbReference>
<name>Q0U7W9_PHANO</name>
<dbReference type="InParanoid" id="Q0U7W9"/>
<dbReference type="KEGG" id="pno:SNOG_12145"/>
<dbReference type="Proteomes" id="UP000001055">
    <property type="component" value="Unassembled WGS sequence"/>
</dbReference>
<feature type="region of interest" description="Disordered" evidence="1">
    <location>
        <begin position="72"/>
        <end position="97"/>
    </location>
</feature>
<protein>
    <submittedName>
        <fullName evidence="2">Uncharacterized protein</fullName>
    </submittedName>
</protein>
<dbReference type="AlphaFoldDB" id="Q0U7W9"/>
<dbReference type="GeneID" id="5979286"/>
<evidence type="ECO:0000313" key="3">
    <source>
        <dbReference type="Proteomes" id="UP000001055"/>
    </source>
</evidence>
<dbReference type="EMBL" id="CH445345">
    <property type="protein sequence ID" value="EAT80557.1"/>
    <property type="molecule type" value="Genomic_DNA"/>
</dbReference>
<reference evidence="3" key="1">
    <citation type="journal article" date="2007" name="Plant Cell">
        <title>Dothideomycete-plant interactions illuminated by genome sequencing and EST analysis of the wheat pathogen Stagonospora nodorum.</title>
        <authorList>
            <person name="Hane J.K."/>
            <person name="Lowe R.G."/>
            <person name="Solomon P.S."/>
            <person name="Tan K.C."/>
            <person name="Schoch C.L."/>
            <person name="Spatafora J.W."/>
            <person name="Crous P.W."/>
            <person name="Kodira C."/>
            <person name="Birren B.W."/>
            <person name="Galagan J.E."/>
            <person name="Torriani S.F."/>
            <person name="McDonald B.A."/>
            <person name="Oliver R.P."/>
        </authorList>
    </citation>
    <scope>NUCLEOTIDE SEQUENCE [LARGE SCALE GENOMIC DNA]</scope>
    <source>
        <strain evidence="3">SN15 / ATCC MYA-4574 / FGSC 10173</strain>
    </source>
</reference>
<accession>Q0U7W9</accession>
<feature type="compositionally biased region" description="Polar residues" evidence="1">
    <location>
        <begin position="72"/>
        <end position="85"/>
    </location>
</feature>
<evidence type="ECO:0000256" key="1">
    <source>
        <dbReference type="SAM" id="MobiDB-lite"/>
    </source>
</evidence>
<dbReference type="VEuPathDB" id="FungiDB:JI435_121450"/>
<gene>
    <name evidence="2" type="ORF">SNOG_12145</name>
</gene>
<dbReference type="HOGENOM" id="CLU_1723029_0_0_1"/>